<reference evidence="4" key="1">
    <citation type="submission" date="2021-01" db="EMBL/GenBank/DDBJ databases">
        <title>Draft genome sequence of Acholeplasmataceae bacterium strain Mahy22.</title>
        <authorList>
            <person name="Watanabe M."/>
            <person name="Kojima H."/>
            <person name="Fukui M."/>
        </authorList>
    </citation>
    <scope>NUCLEOTIDE SEQUENCE</scope>
    <source>
        <strain evidence="4">Mahy22</strain>
    </source>
</reference>
<dbReference type="GO" id="GO:0005975">
    <property type="term" value="P:carbohydrate metabolic process"/>
    <property type="evidence" value="ECO:0007669"/>
    <property type="project" value="InterPro"/>
</dbReference>
<dbReference type="SUPFAM" id="SSF51445">
    <property type="entry name" value="(Trans)glycosidases"/>
    <property type="match status" value="1"/>
</dbReference>
<name>A0A7U9TH51_9MOLU</name>
<evidence type="ECO:0000313" key="5">
    <source>
        <dbReference type="Proteomes" id="UP000620133"/>
    </source>
</evidence>
<dbReference type="Pfam" id="PF00128">
    <property type="entry name" value="Alpha-amylase"/>
    <property type="match status" value="1"/>
</dbReference>
<evidence type="ECO:0000259" key="3">
    <source>
        <dbReference type="SMART" id="SM00642"/>
    </source>
</evidence>
<feature type="domain" description="Glycosyl hydrolase family 13 catalytic" evidence="3">
    <location>
        <begin position="31"/>
        <end position="400"/>
    </location>
</feature>
<keyword evidence="2" id="KW-0326">Glycosidase</keyword>
<dbReference type="EMBL" id="AP024412">
    <property type="protein sequence ID" value="BCR36205.1"/>
    <property type="molecule type" value="Genomic_DNA"/>
</dbReference>
<sequence length="506" mass="58956">MSNLYKNRVEKEVKKFSKREKDFRNGAIVYQILVDRFAPSENLEIKKDLYKYPKVLKAWDETPKPGPFNKDVKYWEHELEYWGGDLKSVISKLKYIKDLGVDVLYLNPIPESLSNHKYDASDYMKISKEYGTAEDLKELCDRLHQEDMKIILDGVFNHVGINNPIYIEAQDPKSDKHDWFDFNEKYPHGVRLWADVPSMPEWNLENEKVRDYLYRAKDSVIRSYLRNGIDGWRLDVAFDIGYKFLSELTENAHDEKKGSLVVGEIWNYPKDWLDSIDGVMNFTFRELTKRAINGDLSPKQANTYLDQMITDSNMEGLLKSWLILDNHDTARLTDQIKDDKDRKLAQVLQFTLPGSPNVYYGTELGMEGGNEPLSRAPMRWDMVNDSNETYRWTKSLIHMHQNQRALKIGDFISTRAEKIIAFERKTDNVDDTVLVFMNPTDKEVIEDILIADSKIMNFSNFDIILGDGKIIDFWAGFIKVSLKPKAFVVVKPNTKVVESYTAYKRV</sequence>
<proteinExistence type="predicted"/>
<dbReference type="Proteomes" id="UP000620133">
    <property type="component" value="Chromosome"/>
</dbReference>
<keyword evidence="5" id="KW-1185">Reference proteome</keyword>
<evidence type="ECO:0000313" key="4">
    <source>
        <dbReference type="EMBL" id="BCR36205.1"/>
    </source>
</evidence>
<evidence type="ECO:0000256" key="1">
    <source>
        <dbReference type="ARBA" id="ARBA00022801"/>
    </source>
</evidence>
<dbReference type="PANTHER" id="PTHR10357:SF210">
    <property type="entry name" value="MALTODEXTRIN GLUCOSIDASE"/>
    <property type="match status" value="1"/>
</dbReference>
<dbReference type="RefSeq" id="WP_176238972.1">
    <property type="nucleotide sequence ID" value="NZ_AP024412.1"/>
</dbReference>
<dbReference type="InterPro" id="IPR006047">
    <property type="entry name" value="GH13_cat_dom"/>
</dbReference>
<organism evidence="4 5">
    <name type="scientific">Mariniplasma anaerobium</name>
    <dbReference type="NCBI Taxonomy" id="2735436"/>
    <lineage>
        <taxon>Bacteria</taxon>
        <taxon>Bacillati</taxon>
        <taxon>Mycoplasmatota</taxon>
        <taxon>Mollicutes</taxon>
        <taxon>Acholeplasmatales</taxon>
        <taxon>Acholeplasmataceae</taxon>
        <taxon>Mariniplasma</taxon>
    </lineage>
</organism>
<gene>
    <name evidence="4" type="primary">aglB</name>
    <name evidence="4" type="ORF">MPAN_010980</name>
</gene>
<protein>
    <submittedName>
        <fullName evidence="4">Cyclomaltodextrinase</fullName>
    </submittedName>
</protein>
<keyword evidence="1" id="KW-0378">Hydrolase</keyword>
<dbReference type="PANTHER" id="PTHR10357">
    <property type="entry name" value="ALPHA-AMYLASE FAMILY MEMBER"/>
    <property type="match status" value="1"/>
</dbReference>
<dbReference type="SMART" id="SM00642">
    <property type="entry name" value="Aamy"/>
    <property type="match status" value="1"/>
</dbReference>
<dbReference type="Gene3D" id="3.20.20.80">
    <property type="entry name" value="Glycosidases"/>
    <property type="match status" value="1"/>
</dbReference>
<dbReference type="AlphaFoldDB" id="A0A7U9TH51"/>
<dbReference type="KEGG" id="manr:MPAN_010980"/>
<dbReference type="GO" id="GO:0016798">
    <property type="term" value="F:hydrolase activity, acting on glycosyl bonds"/>
    <property type="evidence" value="ECO:0007669"/>
    <property type="project" value="UniProtKB-KW"/>
</dbReference>
<dbReference type="CDD" id="cd11338">
    <property type="entry name" value="AmyAc_CMD"/>
    <property type="match status" value="1"/>
</dbReference>
<accession>A0A7U9TH51</accession>
<dbReference type="InterPro" id="IPR017853">
    <property type="entry name" value="GH"/>
</dbReference>
<evidence type="ECO:0000256" key="2">
    <source>
        <dbReference type="ARBA" id="ARBA00023295"/>
    </source>
</evidence>